<dbReference type="Proteomes" id="UP000183810">
    <property type="component" value="Chromosome"/>
</dbReference>
<dbReference type="InterPro" id="IPR013974">
    <property type="entry name" value="SAF"/>
</dbReference>
<keyword evidence="4" id="KW-1185">Reference proteome</keyword>
<keyword evidence="1" id="KW-0472">Membrane</keyword>
<keyword evidence="3" id="KW-0969">Cilium</keyword>
<accession>A0A1J0VYX9</accession>
<reference evidence="3" key="1">
    <citation type="submission" date="2016-11" db="EMBL/GenBank/DDBJ databases">
        <authorList>
            <person name="Jaros S."/>
            <person name="Januszkiewicz K."/>
            <person name="Wedrychowicz H."/>
        </authorList>
    </citation>
    <scope>NUCLEOTIDE SEQUENCE [LARGE SCALE GENOMIC DNA]</scope>
    <source>
        <strain evidence="3">Y48</strain>
    </source>
</reference>
<proteinExistence type="predicted"/>
<dbReference type="SMART" id="SM00858">
    <property type="entry name" value="SAF"/>
    <property type="match status" value="1"/>
</dbReference>
<organism evidence="3 4">
    <name type="scientific">Nocardia mangyaensis</name>
    <dbReference type="NCBI Taxonomy" id="2213200"/>
    <lineage>
        <taxon>Bacteria</taxon>
        <taxon>Bacillati</taxon>
        <taxon>Actinomycetota</taxon>
        <taxon>Actinomycetes</taxon>
        <taxon>Mycobacteriales</taxon>
        <taxon>Nocardiaceae</taxon>
        <taxon>Nocardia</taxon>
    </lineage>
</organism>
<keyword evidence="3" id="KW-0282">Flagellum</keyword>
<keyword evidence="3" id="KW-0966">Cell projection</keyword>
<keyword evidence="1" id="KW-0812">Transmembrane</keyword>
<dbReference type="AlphaFoldDB" id="A0A1J0VYX9"/>
<evidence type="ECO:0000313" key="4">
    <source>
        <dbReference type="Proteomes" id="UP000183810"/>
    </source>
</evidence>
<dbReference type="Pfam" id="PF08666">
    <property type="entry name" value="SAF"/>
    <property type="match status" value="1"/>
</dbReference>
<dbReference type="Gene3D" id="3.90.1210.10">
    <property type="entry name" value="Antifreeze-like/N-acetylneuraminic acid synthase C-terminal domain"/>
    <property type="match status" value="1"/>
</dbReference>
<evidence type="ECO:0000256" key="1">
    <source>
        <dbReference type="SAM" id="Phobius"/>
    </source>
</evidence>
<evidence type="ECO:0000259" key="2">
    <source>
        <dbReference type="SMART" id="SM00858"/>
    </source>
</evidence>
<evidence type="ECO:0000313" key="3">
    <source>
        <dbReference type="EMBL" id="APE37210.1"/>
    </source>
</evidence>
<sequence>MTRSLADLGRGSSWRFALGNRPAWADALLVRRIAAAALALVALALFIRGDPGGARVAVVVAATDLAPGRLLTAADLRVDHYESRSLPTGFVVDTADLVGATLTGAMRSGETFTDLRVVGPRLAAAAAGSTDARIVPIRLADSAVAEVLRAGDRVDVIGVEDAGGPGATRPARTLATDAAVVLVTGHADRRAGTERVVLVALDGEYATAVAGASLRTALTVVFH</sequence>
<dbReference type="KEGG" id="nsl:BOX37_28455"/>
<dbReference type="EMBL" id="CP018082">
    <property type="protein sequence ID" value="APE37210.1"/>
    <property type="molecule type" value="Genomic_DNA"/>
</dbReference>
<name>A0A1J0VYX9_9NOCA</name>
<dbReference type="CDD" id="cd11614">
    <property type="entry name" value="SAF_CpaB_FlgA_like"/>
    <property type="match status" value="1"/>
</dbReference>
<gene>
    <name evidence="3" type="ORF">BOX37_28455</name>
</gene>
<keyword evidence="1" id="KW-1133">Transmembrane helix</keyword>
<dbReference type="RefSeq" id="WP_071930382.1">
    <property type="nucleotide sequence ID" value="NZ_CP018082.1"/>
</dbReference>
<feature type="domain" description="SAF" evidence="2">
    <location>
        <begin position="56"/>
        <end position="118"/>
    </location>
</feature>
<feature type="transmembrane region" description="Helical" evidence="1">
    <location>
        <begin position="29"/>
        <end position="47"/>
    </location>
</feature>
<dbReference type="OrthoDB" id="4808509at2"/>
<protein>
    <submittedName>
        <fullName evidence="3">Flagellar biosynthesis protein FlgA</fullName>
    </submittedName>
</protein>